<name>A0A9E7Y6U5_9ABAC</name>
<sequence length="64" mass="7364">MSERVVNYSTPRLLVAREINATGQKIHVTKKKHDLLKSGNIIINTVRPNPQVDFNNIVNRNKRI</sequence>
<evidence type="ECO:0000313" key="2">
    <source>
        <dbReference type="Proteomes" id="UP001264959"/>
    </source>
</evidence>
<accession>A0A9E7Y6U5</accession>
<dbReference type="EMBL" id="ON704650">
    <property type="protein sequence ID" value="UZE89719.1"/>
    <property type="molecule type" value="Genomic_DNA"/>
</dbReference>
<keyword evidence="2" id="KW-1185">Reference proteome</keyword>
<protein>
    <submittedName>
        <fullName evidence="1">BRO-A</fullName>
    </submittedName>
</protein>
<reference evidence="1" key="1">
    <citation type="journal article" date="2022" name="Viruses">
        <title>The Parapoynx stagnalis Nucleopolyhedrovirus (PastNPV), a Divergent Member of the Alphabaculovirus Group I Clade, Encodes a Homolog of Ran GTPase.</title>
        <authorList>
            <person name="Harrison R.L."/>
            <person name="Rowley D.L."/>
        </authorList>
    </citation>
    <scope>NUCLEOTIDE SEQUENCE</scope>
    <source>
        <strain evidence="1">BCIPV-473</strain>
    </source>
</reference>
<organism evidence="1 2">
    <name type="scientific">Parapoynx stagnalis nucleopolyhedrovirus</name>
    <dbReference type="NCBI Taxonomy" id="2993413"/>
    <lineage>
        <taxon>Viruses</taxon>
        <taxon>Viruses incertae sedis</taxon>
        <taxon>Naldaviricetes</taxon>
        <taxon>Lefavirales</taxon>
        <taxon>Baculoviridae</taxon>
        <taxon>Alphabaculovirus</taxon>
        <taxon>Alphabaculovirus pastagnalis</taxon>
    </lineage>
</organism>
<dbReference type="Proteomes" id="UP001264959">
    <property type="component" value="Segment"/>
</dbReference>
<evidence type="ECO:0000313" key="1">
    <source>
        <dbReference type="EMBL" id="UZE89719.1"/>
    </source>
</evidence>
<proteinExistence type="predicted"/>